<dbReference type="Pfam" id="PF12625">
    <property type="entry name" value="Arabinose_bd"/>
    <property type="match status" value="1"/>
</dbReference>
<gene>
    <name evidence="5" type="ORF">HNE05_12240</name>
</gene>
<feature type="domain" description="HTH araC/xylS-type" evidence="4">
    <location>
        <begin position="257"/>
        <end position="339"/>
    </location>
</feature>
<dbReference type="PROSITE" id="PS01124">
    <property type="entry name" value="HTH_ARAC_FAMILY_2"/>
    <property type="match status" value="1"/>
</dbReference>
<dbReference type="PANTHER" id="PTHR47894">
    <property type="entry name" value="HTH-TYPE TRANSCRIPTIONAL REGULATOR GADX"/>
    <property type="match status" value="1"/>
</dbReference>
<dbReference type="KEGG" id="pcam:HNE05_12240"/>
<dbReference type="Gene3D" id="1.10.10.60">
    <property type="entry name" value="Homeodomain-like"/>
    <property type="match status" value="1"/>
</dbReference>
<dbReference type="EMBL" id="CP053697">
    <property type="protein sequence ID" value="QKE64082.1"/>
    <property type="molecule type" value="Genomic_DNA"/>
</dbReference>
<dbReference type="AlphaFoldDB" id="A0A6M8FIF5"/>
<dbReference type="PRINTS" id="PR00032">
    <property type="entry name" value="HTHARAC"/>
</dbReference>
<dbReference type="InterPro" id="IPR032687">
    <property type="entry name" value="AraC-type_N"/>
</dbReference>
<accession>A0A6M8FIF5</accession>
<dbReference type="SUPFAM" id="SSF46689">
    <property type="entry name" value="Homeodomain-like"/>
    <property type="match status" value="1"/>
</dbReference>
<dbReference type="GO" id="GO:0005829">
    <property type="term" value="C:cytosol"/>
    <property type="evidence" value="ECO:0007669"/>
    <property type="project" value="TreeGrafter"/>
</dbReference>
<keyword evidence="1" id="KW-0805">Transcription regulation</keyword>
<keyword evidence="2" id="KW-0238">DNA-binding</keyword>
<protein>
    <submittedName>
        <fullName evidence="5">AraC family transcriptional regulator</fullName>
    </submittedName>
</protein>
<dbReference type="PANTHER" id="PTHR47894:SF1">
    <property type="entry name" value="HTH-TYPE TRANSCRIPTIONAL REGULATOR VQSM"/>
    <property type="match status" value="1"/>
</dbReference>
<keyword evidence="3" id="KW-0804">Transcription</keyword>
<evidence type="ECO:0000313" key="6">
    <source>
        <dbReference type="Proteomes" id="UP000501379"/>
    </source>
</evidence>
<dbReference type="RefSeq" id="WP_173208674.1">
    <property type="nucleotide sequence ID" value="NZ_CP053697.2"/>
</dbReference>
<dbReference type="SMART" id="SM00342">
    <property type="entry name" value="HTH_ARAC"/>
    <property type="match status" value="1"/>
</dbReference>
<dbReference type="GO" id="GO:0000976">
    <property type="term" value="F:transcription cis-regulatory region binding"/>
    <property type="evidence" value="ECO:0007669"/>
    <property type="project" value="TreeGrafter"/>
</dbReference>
<dbReference type="InterPro" id="IPR018060">
    <property type="entry name" value="HTH_AraC"/>
</dbReference>
<reference evidence="5" key="1">
    <citation type="submission" date="2020-07" db="EMBL/GenBank/DDBJ databases">
        <title>Nitrate ammonifying Pseudomonas campi sp. nov. isolated from German agricultural grassland.</title>
        <authorList>
            <person name="Timsy T."/>
            <person name="Ulrich A."/>
            <person name="Spanner T."/>
            <person name="Foesel B."/>
            <person name="Kolb S."/>
            <person name="Horn M.A."/>
            <person name="Behrendt U."/>
        </authorList>
    </citation>
    <scope>NUCLEOTIDE SEQUENCE</scope>
    <source>
        <strain evidence="5">S1-A32-2</strain>
    </source>
</reference>
<dbReference type="GO" id="GO:0003700">
    <property type="term" value="F:DNA-binding transcription factor activity"/>
    <property type="evidence" value="ECO:0007669"/>
    <property type="project" value="InterPro"/>
</dbReference>
<keyword evidence="6" id="KW-1185">Reference proteome</keyword>
<sequence>MSSTVSPLQPCLHPIYARLLCAALCQRGFDEAQILLGTGLDWAQLHSDNRSLNFAQVQRLVRRAVQLTDCPWLGLQVGCATQVSAHGPVGYAALACADLRGVLQVLERFSVLRLSSLRLTGYLEGERYCVRADEEFDLGDVREHILATIAGTFLRLLEAVCGTLPVGELRFTFPFAEPAWGARYRELLGPGVDFAADCYSVSLPLAWLDRPSLSADPQAARIALRDCEHQLLGVREGGDWTTRVQLRLLACEGRYPTLGQLADEYHLSERTLIRRLRDEGGNYQQLLDEVRQELACWLLLNTPLSVEAVAERLGYQDTSNFSRTFRRWLGMTPNAWRNGQLAVPAP</sequence>
<dbReference type="Proteomes" id="UP000501379">
    <property type="component" value="Chromosome"/>
</dbReference>
<evidence type="ECO:0000259" key="4">
    <source>
        <dbReference type="PROSITE" id="PS01124"/>
    </source>
</evidence>
<proteinExistence type="predicted"/>
<name>A0A6M8FIF5_9GAMM</name>
<organism evidence="5 6">
    <name type="scientific">Aquipseudomonas campi</name>
    <dbReference type="NCBI Taxonomy" id="2731681"/>
    <lineage>
        <taxon>Bacteria</taxon>
        <taxon>Pseudomonadati</taxon>
        <taxon>Pseudomonadota</taxon>
        <taxon>Gammaproteobacteria</taxon>
        <taxon>Pseudomonadales</taxon>
        <taxon>Pseudomonadaceae</taxon>
        <taxon>Aquipseudomonas</taxon>
    </lineage>
</organism>
<dbReference type="InterPro" id="IPR020449">
    <property type="entry name" value="Tscrpt_reg_AraC-type_HTH"/>
</dbReference>
<evidence type="ECO:0000313" key="5">
    <source>
        <dbReference type="EMBL" id="QKE64082.1"/>
    </source>
</evidence>
<evidence type="ECO:0000256" key="1">
    <source>
        <dbReference type="ARBA" id="ARBA00023015"/>
    </source>
</evidence>
<dbReference type="Pfam" id="PF12833">
    <property type="entry name" value="HTH_18"/>
    <property type="match status" value="1"/>
</dbReference>
<dbReference type="InterPro" id="IPR009057">
    <property type="entry name" value="Homeodomain-like_sf"/>
</dbReference>
<evidence type="ECO:0000256" key="2">
    <source>
        <dbReference type="ARBA" id="ARBA00023125"/>
    </source>
</evidence>
<evidence type="ECO:0000256" key="3">
    <source>
        <dbReference type="ARBA" id="ARBA00023163"/>
    </source>
</evidence>